<feature type="region of interest" description="Disordered" evidence="1">
    <location>
        <begin position="1"/>
        <end position="29"/>
    </location>
</feature>
<sequence length="97" mass="10461">MSDSKELGRLEEQQVRSIGSHETPGPGSSAGCLGRGPLALLFLALMFLTVLLVTIVVQVSKLPSSLGQERFSFTKHWNSGEPNNIGEEDCVELFSQG</sequence>
<reference evidence="3" key="2">
    <citation type="submission" date="2025-09" db="UniProtKB">
        <authorList>
            <consortium name="Ensembl"/>
        </authorList>
    </citation>
    <scope>IDENTIFICATION</scope>
</reference>
<keyword evidence="4" id="KW-1185">Reference proteome</keyword>
<keyword evidence="2" id="KW-0812">Transmembrane</keyword>
<evidence type="ECO:0000256" key="2">
    <source>
        <dbReference type="SAM" id="Phobius"/>
    </source>
</evidence>
<evidence type="ECO:0000256" key="1">
    <source>
        <dbReference type="SAM" id="MobiDB-lite"/>
    </source>
</evidence>
<feature type="compositionally biased region" description="Basic and acidic residues" evidence="1">
    <location>
        <begin position="1"/>
        <end position="14"/>
    </location>
</feature>
<keyword evidence="2" id="KW-0472">Membrane</keyword>
<organism evidence="3 4">
    <name type="scientific">Propithecus coquereli</name>
    <name type="common">Coquerel's sifaka</name>
    <name type="synonym">Propithecus verreauxi coquereli</name>
    <dbReference type="NCBI Taxonomy" id="379532"/>
    <lineage>
        <taxon>Eukaryota</taxon>
        <taxon>Metazoa</taxon>
        <taxon>Chordata</taxon>
        <taxon>Craniata</taxon>
        <taxon>Vertebrata</taxon>
        <taxon>Euteleostomi</taxon>
        <taxon>Mammalia</taxon>
        <taxon>Eutheria</taxon>
        <taxon>Euarchontoglires</taxon>
        <taxon>Primates</taxon>
        <taxon>Strepsirrhini</taxon>
        <taxon>Lemuriformes</taxon>
        <taxon>Indriidae</taxon>
        <taxon>Propithecus</taxon>
    </lineage>
</organism>
<feature type="transmembrane region" description="Helical" evidence="2">
    <location>
        <begin position="38"/>
        <end position="60"/>
    </location>
</feature>
<keyword evidence="2" id="KW-1133">Transmembrane helix</keyword>
<reference evidence="3" key="1">
    <citation type="submission" date="2025-08" db="UniProtKB">
        <authorList>
            <consortium name="Ensembl"/>
        </authorList>
    </citation>
    <scope>IDENTIFICATION</scope>
</reference>
<protein>
    <submittedName>
        <fullName evidence="3">Uncharacterized protein</fullName>
    </submittedName>
</protein>
<dbReference type="STRING" id="379532.ENSPCOP00000010197"/>
<dbReference type="GeneTree" id="ENSGT00960000189690"/>
<proteinExistence type="predicted"/>
<dbReference type="Ensembl" id="ENSPCOT00000020773.1">
    <property type="protein sequence ID" value="ENSPCOP00000010197.1"/>
    <property type="gene ID" value="ENSPCOG00000016548.1"/>
</dbReference>
<evidence type="ECO:0000313" key="4">
    <source>
        <dbReference type="Proteomes" id="UP000233160"/>
    </source>
</evidence>
<evidence type="ECO:0000313" key="3">
    <source>
        <dbReference type="Ensembl" id="ENSPCOP00000010197.1"/>
    </source>
</evidence>
<name>A0A2K6F890_PROCO</name>
<accession>A0A2K6F890</accession>
<dbReference type="AlphaFoldDB" id="A0A2K6F890"/>
<dbReference type="Proteomes" id="UP000233160">
    <property type="component" value="Unassembled WGS sequence"/>
</dbReference>